<feature type="compositionally biased region" description="Basic and acidic residues" evidence="7">
    <location>
        <begin position="435"/>
        <end position="473"/>
    </location>
</feature>
<feature type="compositionally biased region" description="Basic and acidic residues" evidence="7">
    <location>
        <begin position="102"/>
        <end position="138"/>
    </location>
</feature>
<dbReference type="PANTHER" id="PTHR15592">
    <property type="entry name" value="MATRIN 3/NUCLEAR PROTEIN 220-RELATED"/>
    <property type="match status" value="1"/>
</dbReference>
<dbReference type="KEGG" id="els:106024344"/>
<keyword evidence="3" id="KW-0863">Zinc-finger</keyword>
<evidence type="ECO:0000256" key="5">
    <source>
        <dbReference type="ARBA" id="ARBA00023242"/>
    </source>
</evidence>
<dbReference type="PROSITE" id="PS50171">
    <property type="entry name" value="ZF_MATRIN"/>
    <property type="match status" value="1"/>
</dbReference>
<evidence type="ECO:0008006" key="12">
    <source>
        <dbReference type="Google" id="ProtNLM"/>
    </source>
</evidence>
<evidence type="ECO:0000256" key="2">
    <source>
        <dbReference type="ARBA" id="ARBA00022723"/>
    </source>
</evidence>
<feature type="compositionally biased region" description="Basic and acidic residues" evidence="7">
    <location>
        <begin position="880"/>
        <end position="915"/>
    </location>
</feature>
<name>A0A3P9AIQ3_ESOLU</name>
<evidence type="ECO:0000256" key="1">
    <source>
        <dbReference type="ARBA" id="ARBA00004123"/>
    </source>
</evidence>
<feature type="domain" description="Matrin-type" evidence="9">
    <location>
        <begin position="938"/>
        <end position="969"/>
    </location>
</feature>
<evidence type="ECO:0000256" key="6">
    <source>
        <dbReference type="PROSITE-ProRule" id="PRU00176"/>
    </source>
</evidence>
<evidence type="ECO:0000256" key="3">
    <source>
        <dbReference type="ARBA" id="ARBA00022771"/>
    </source>
</evidence>
<organism evidence="10 11">
    <name type="scientific">Esox lucius</name>
    <name type="common">Northern pike</name>
    <dbReference type="NCBI Taxonomy" id="8010"/>
    <lineage>
        <taxon>Eukaryota</taxon>
        <taxon>Metazoa</taxon>
        <taxon>Chordata</taxon>
        <taxon>Craniata</taxon>
        <taxon>Vertebrata</taxon>
        <taxon>Euteleostomi</taxon>
        <taxon>Actinopterygii</taxon>
        <taxon>Neopterygii</taxon>
        <taxon>Teleostei</taxon>
        <taxon>Protacanthopterygii</taxon>
        <taxon>Esociformes</taxon>
        <taxon>Esocidae</taxon>
        <taxon>Esox</taxon>
    </lineage>
</organism>
<feature type="region of interest" description="Disordered" evidence="7">
    <location>
        <begin position="861"/>
        <end position="925"/>
    </location>
</feature>
<evidence type="ECO:0000256" key="7">
    <source>
        <dbReference type="SAM" id="MobiDB-lite"/>
    </source>
</evidence>
<keyword evidence="6" id="KW-0694">RNA-binding</keyword>
<feature type="compositionally biased region" description="Acidic residues" evidence="7">
    <location>
        <begin position="545"/>
        <end position="564"/>
    </location>
</feature>
<protein>
    <recommendedName>
        <fullName evidence="12">Matrin-type domain-containing protein</fullName>
    </recommendedName>
</protein>
<keyword evidence="11" id="KW-1185">Reference proteome</keyword>
<dbReference type="InterPro" id="IPR000690">
    <property type="entry name" value="Matrin/U1-C_Znf_C2H2"/>
</dbReference>
<dbReference type="GO" id="GO:0008270">
    <property type="term" value="F:zinc ion binding"/>
    <property type="evidence" value="ECO:0007669"/>
    <property type="project" value="UniProtKB-KW"/>
</dbReference>
<dbReference type="GeneTree" id="ENSGT00940000153322"/>
<feature type="region of interest" description="Disordered" evidence="7">
    <location>
        <begin position="62"/>
        <end position="143"/>
    </location>
</feature>
<reference evidence="10" key="2">
    <citation type="submission" date="2020-02" db="EMBL/GenBank/DDBJ databases">
        <title>Esox lucius (northern pike) genome, fEsoLuc1, primary haplotype.</title>
        <authorList>
            <person name="Myers G."/>
            <person name="Karagic N."/>
            <person name="Meyer A."/>
            <person name="Pippel M."/>
            <person name="Reichard M."/>
            <person name="Winkler S."/>
            <person name="Tracey A."/>
            <person name="Sims Y."/>
            <person name="Howe K."/>
            <person name="Rhie A."/>
            <person name="Formenti G."/>
            <person name="Durbin R."/>
            <person name="Fedrigo O."/>
            <person name="Jarvis E.D."/>
        </authorList>
    </citation>
    <scope>NUCLEOTIDE SEQUENCE [LARGE SCALE GENOMIC DNA]</scope>
</reference>
<feature type="domain" description="RRM" evidence="8">
    <location>
        <begin position="762"/>
        <end position="837"/>
    </location>
</feature>
<dbReference type="SMART" id="SM00451">
    <property type="entry name" value="ZnF_U1"/>
    <property type="match status" value="2"/>
</dbReference>
<evidence type="ECO:0000313" key="11">
    <source>
        <dbReference type="Proteomes" id="UP000265140"/>
    </source>
</evidence>
<dbReference type="InterPro" id="IPR035979">
    <property type="entry name" value="RBD_domain_sf"/>
</dbReference>
<accession>A0A3P9AJZ8</accession>
<dbReference type="InterPro" id="IPR036236">
    <property type="entry name" value="Znf_C2H2_sf"/>
</dbReference>
<dbReference type="SMART" id="SM00360">
    <property type="entry name" value="RRM"/>
    <property type="match status" value="3"/>
</dbReference>
<feature type="compositionally biased region" description="Basic and acidic residues" evidence="7">
    <location>
        <begin position="343"/>
        <end position="352"/>
    </location>
</feature>
<dbReference type="InterPro" id="IPR000504">
    <property type="entry name" value="RRM_dom"/>
</dbReference>
<keyword evidence="2" id="KW-0479">Metal-binding</keyword>
<accession>A0A3P9AIQ3</accession>
<comment type="subcellular location">
    <subcellularLocation>
        <location evidence="1">Nucleus</location>
    </subcellularLocation>
</comment>
<feature type="compositionally biased region" description="Basic and acidic residues" evidence="7">
    <location>
        <begin position="488"/>
        <end position="508"/>
    </location>
</feature>
<dbReference type="GO" id="GO:0005634">
    <property type="term" value="C:nucleus"/>
    <property type="evidence" value="ECO:0007669"/>
    <property type="project" value="UniProtKB-SubCell"/>
</dbReference>
<dbReference type="Gene3D" id="3.30.70.330">
    <property type="match status" value="4"/>
</dbReference>
<feature type="compositionally biased region" description="Basic and acidic residues" evidence="7">
    <location>
        <begin position="63"/>
        <end position="88"/>
    </location>
</feature>
<dbReference type="Pfam" id="PF12874">
    <property type="entry name" value="zf-met"/>
    <property type="match status" value="2"/>
</dbReference>
<evidence type="ECO:0000259" key="9">
    <source>
        <dbReference type="PROSITE" id="PS50171"/>
    </source>
</evidence>
<accession>A0A3P8Z385</accession>
<proteinExistence type="predicted"/>
<feature type="compositionally biased region" description="Basic and acidic residues" evidence="7">
    <location>
        <begin position="523"/>
        <end position="544"/>
    </location>
</feature>
<dbReference type="RefSeq" id="XP_028977048.2">
    <property type="nucleotide sequence ID" value="XM_029121215.2"/>
</dbReference>
<evidence type="ECO:0000259" key="8">
    <source>
        <dbReference type="PROSITE" id="PS50102"/>
    </source>
</evidence>
<feature type="region of interest" description="Disordered" evidence="7">
    <location>
        <begin position="343"/>
        <end position="362"/>
    </location>
</feature>
<feature type="compositionally biased region" description="Acidic residues" evidence="7">
    <location>
        <begin position="509"/>
        <end position="522"/>
    </location>
</feature>
<reference evidence="10" key="3">
    <citation type="submission" date="2025-08" db="UniProtKB">
        <authorList>
            <consortium name="Ensembl"/>
        </authorList>
    </citation>
    <scope>IDENTIFICATION</scope>
</reference>
<dbReference type="GO" id="GO:0003723">
    <property type="term" value="F:RNA binding"/>
    <property type="evidence" value="ECO:0007669"/>
    <property type="project" value="UniProtKB-UniRule"/>
</dbReference>
<dbReference type="SUPFAM" id="SSF57667">
    <property type="entry name" value="beta-beta-alpha zinc fingers"/>
    <property type="match status" value="1"/>
</dbReference>
<evidence type="ECO:0000313" key="10">
    <source>
        <dbReference type="Ensembl" id="ENSELUP00000040933.3"/>
    </source>
</evidence>
<dbReference type="GeneID" id="106024344"/>
<keyword evidence="4" id="KW-0862">Zinc</keyword>
<feature type="region of interest" description="Disordered" evidence="7">
    <location>
        <begin position="435"/>
        <end position="598"/>
    </location>
</feature>
<dbReference type="InterPro" id="IPR003604">
    <property type="entry name" value="Matrin/U1-like-C_Znf_C2H2"/>
</dbReference>
<evidence type="ECO:0000256" key="4">
    <source>
        <dbReference type="ARBA" id="ARBA00022833"/>
    </source>
</evidence>
<dbReference type="Proteomes" id="UP000265140">
    <property type="component" value="Chromosome 7"/>
</dbReference>
<dbReference type="SUPFAM" id="SSF54928">
    <property type="entry name" value="RNA-binding domain, RBD"/>
    <property type="match status" value="3"/>
</dbReference>
<keyword evidence="5" id="KW-0539">Nucleus</keyword>
<sequence length="980" mass="110842">MEGSDGQSAAQQGSGDAAMSTKSLYATLGLAPEDVDALAQIPENEISVETLPYLIMQLKANRAKQEEQGEASPKNDEQQEDTDVREPSVEDSPPAVRRRSNSHGDTDYRKVEIHSRPERRLEPRRDSRPTRPPREKLSDSQSRFPLSYQVNDFHGFEPKVFPHKCSLCFCMLNSPVTWNDHLNGLRHAEGCRELLRLYPDWERHDTRRKMPNFIPSRDAISPPRRAPRPAMAYKRQHGSDRLGGEVWSSSERQTFQLKPRAGTKVVVTKFPLGTIAVEDLMALAKPFGSVVKHLVFPCKGFLEFGTHKEAVNMVNHYRENPAFVKGNKLTLYLSPVVGSIHTPRLDEPSERRSTKHGSSSVVCFSRLPPGKERESEILDIAKMFGDVRHSTFSGDQALIEMVDWEDADIMVKYYHSNPLKIDGKGVKVSFSLKRLRESPDSTSRRVESSKRHSSRHKSEEKSKTSSSTNKEKPTTGQQPEESQQSTSEEGKDEVTEDKKEEETKKEENQMEEEVGTQEEIDTQEEKVEIQKEEEVKDDIHLENKDGDDEGIQVEDEQNMLDDEIAAGAGTEEHAPSKGSSLVGDSKDKGGPDITEEMADDTLEDSDLKAADDPAVCDPDVSMEDVMEQRSFHEDDQEDMDDTDFPENMDDFVTLDELDDNAGGDESLESNSSWDGKVVHISPILKGYGNVEVALLNLAEQAKVEVVNFSISFFREEAWIELDTTEEAHAMVNFYQGKGQLLGRRVSVRMCYSQKKLEGPSGRSVYICSLPLQKYSDVSLLRLAQPFGKITGYHLNWRVGKCYIQMESVEAAEKMVKKFLQRRPKFYGTLLRVSLCKKGDTLIPWKPPTKYELWLESQNSRRSRDQYDDEETNGQSTSVQSKRDVQSPVSDREGVCGDPEEKASDVEAVPEEKKQQEPLGPYQPDNPVGLDYLVPRTGFFCKLCNIFYTNEKTAKSVHCSSEEHYLNLKRKMEEDEQPSAD</sequence>
<dbReference type="AlphaFoldDB" id="A0A3P9AIQ3"/>
<dbReference type="Bgee" id="ENSELUG00000021651">
    <property type="expression patterns" value="Expressed in testis and 15 other cell types or tissues"/>
</dbReference>
<dbReference type="InterPro" id="IPR012677">
    <property type="entry name" value="Nucleotide-bd_a/b_plait_sf"/>
</dbReference>
<feature type="compositionally biased region" description="Low complexity" evidence="7">
    <location>
        <begin position="474"/>
        <end position="487"/>
    </location>
</feature>
<dbReference type="Ensembl" id="ENSELUT00000033650.3">
    <property type="protein sequence ID" value="ENSELUP00000040933.3"/>
    <property type="gene ID" value="ENSELUG00000041326.1"/>
</dbReference>
<dbReference type="InterPro" id="IPR013087">
    <property type="entry name" value="Znf_C2H2_type"/>
</dbReference>
<reference evidence="11" key="1">
    <citation type="journal article" date="2014" name="PLoS ONE">
        <title>The genome and linkage map of the northern pike (Esox lucius): conserved synteny revealed between the salmonid sister group and the Neoteleostei.</title>
        <authorList>
            <person name="Rondeau E.B."/>
            <person name="Minkley D.R."/>
            <person name="Leong J.S."/>
            <person name="Messmer A.M."/>
            <person name="Jantzen J.R."/>
            <person name="von Schalburg K.R."/>
            <person name="Lemon C."/>
            <person name="Bird N.H."/>
            <person name="Koop B.F."/>
        </authorList>
    </citation>
    <scope>NUCLEOTIDE SEQUENCE</scope>
</reference>
<dbReference type="PROSITE" id="PS50102">
    <property type="entry name" value="RRM"/>
    <property type="match status" value="1"/>
</dbReference>
<reference evidence="10" key="4">
    <citation type="submission" date="2025-09" db="UniProtKB">
        <authorList>
            <consortium name="Ensembl"/>
        </authorList>
    </citation>
    <scope>IDENTIFICATION</scope>
</reference>